<organism evidence="1 2">
    <name type="scientific">Pleurodeles waltl</name>
    <name type="common">Iberian ribbed newt</name>
    <dbReference type="NCBI Taxonomy" id="8319"/>
    <lineage>
        <taxon>Eukaryota</taxon>
        <taxon>Metazoa</taxon>
        <taxon>Chordata</taxon>
        <taxon>Craniata</taxon>
        <taxon>Vertebrata</taxon>
        <taxon>Euteleostomi</taxon>
        <taxon>Amphibia</taxon>
        <taxon>Batrachia</taxon>
        <taxon>Caudata</taxon>
        <taxon>Salamandroidea</taxon>
        <taxon>Salamandridae</taxon>
        <taxon>Pleurodelinae</taxon>
        <taxon>Pleurodeles</taxon>
    </lineage>
</organism>
<name>A0AAV7NZK0_PLEWA</name>
<evidence type="ECO:0000313" key="1">
    <source>
        <dbReference type="EMBL" id="KAJ1121461.1"/>
    </source>
</evidence>
<accession>A0AAV7NZK0</accession>
<protein>
    <submittedName>
        <fullName evidence="1">Uncharacterized protein</fullName>
    </submittedName>
</protein>
<comment type="caution">
    <text evidence="1">The sequence shown here is derived from an EMBL/GenBank/DDBJ whole genome shotgun (WGS) entry which is preliminary data.</text>
</comment>
<reference evidence="1" key="1">
    <citation type="journal article" date="2022" name="bioRxiv">
        <title>Sequencing and chromosome-scale assembly of the giantPleurodeles waltlgenome.</title>
        <authorList>
            <person name="Brown T."/>
            <person name="Elewa A."/>
            <person name="Iarovenko S."/>
            <person name="Subramanian E."/>
            <person name="Araus A.J."/>
            <person name="Petzold A."/>
            <person name="Susuki M."/>
            <person name="Suzuki K.-i.T."/>
            <person name="Hayashi T."/>
            <person name="Toyoda A."/>
            <person name="Oliveira C."/>
            <person name="Osipova E."/>
            <person name="Leigh N.D."/>
            <person name="Simon A."/>
            <person name="Yun M.H."/>
        </authorList>
    </citation>
    <scope>NUCLEOTIDE SEQUENCE</scope>
    <source>
        <strain evidence="1">20211129_DDA</strain>
        <tissue evidence="1">Liver</tissue>
    </source>
</reference>
<keyword evidence="2" id="KW-1185">Reference proteome</keyword>
<dbReference type="Proteomes" id="UP001066276">
    <property type="component" value="Chromosome 8"/>
</dbReference>
<evidence type="ECO:0000313" key="2">
    <source>
        <dbReference type="Proteomes" id="UP001066276"/>
    </source>
</evidence>
<proteinExistence type="predicted"/>
<sequence>MDTAVPLAAHMNWPGLSKRLYLSQRAGRLLRNSQALPDNTVFNLETVAGEQHRTSTTYVRRIVQPLGTELRSVSIEWPSRDAGAGGVS</sequence>
<dbReference type="EMBL" id="JANPWB010000012">
    <property type="protein sequence ID" value="KAJ1121461.1"/>
    <property type="molecule type" value="Genomic_DNA"/>
</dbReference>
<gene>
    <name evidence="1" type="ORF">NDU88_009569</name>
</gene>
<dbReference type="AlphaFoldDB" id="A0AAV7NZK0"/>